<reference evidence="1 2" key="1">
    <citation type="submission" date="2016-06" db="EMBL/GenBank/DDBJ databases">
        <authorList>
            <person name="Kjaerup R.B."/>
            <person name="Dalgaard T.S."/>
            <person name="Juul-Madsen H.R."/>
        </authorList>
    </citation>
    <scope>NUCLEOTIDE SEQUENCE [LARGE SCALE GENOMIC DNA]</scope>
</reference>
<dbReference type="KEGG" id="vg:29061627"/>
<dbReference type="GeneID" id="29061627"/>
<dbReference type="OrthoDB" id="6117at10239"/>
<sequence length="353" mass="41318">MFSSADIQQSIIKSRNVDPTSITIASVVKNNQRRIRNRVEMMQTRVDSDHLLAKILATIGFAPDAKYDDIYWACRRKFISIGNAMRLVSPGHPGEIHVGEFIQGQAELIALSIQPIDPNTPWRELQPVRYLYHDYTNLNWQMGTKNGGRGISYIEINIVALVWQYFQAYKYYQRNKEHGGINLYTYLYRYVVYRMLPSYMDLAVFNRHRFFANEQEIEKDDPFNDYPIPMLSPHVDRNVRIIAQRLKEGNPLPGVVMNHLLMYFNGKGSALGLLADESYSQTNQQRWFYQLVNLNFMAYVVQYDNPVMARYYPTLVRELRNFFQLRFTERLPPSVRLTLDQNVFSKLNKVIGS</sequence>
<evidence type="ECO:0000313" key="2">
    <source>
        <dbReference type="Proteomes" id="UP000201594"/>
    </source>
</evidence>
<dbReference type="Proteomes" id="UP000201594">
    <property type="component" value="Segment"/>
</dbReference>
<evidence type="ECO:0000313" key="1">
    <source>
        <dbReference type="EMBL" id="ANZ48873.1"/>
    </source>
</evidence>
<dbReference type="RefSeq" id="YP_009278335.1">
    <property type="nucleotide sequence ID" value="NC_031007.1"/>
</dbReference>
<dbReference type="EMBL" id="KX397367">
    <property type="protein sequence ID" value="ANZ48873.1"/>
    <property type="molecule type" value="Genomic_DNA"/>
</dbReference>
<accession>A0A1B2IC61</accession>
<gene>
    <name evidence="1" type="ORF">EARLPHILLIPIV_23</name>
</gene>
<name>A0A1B2IC61_9CAUD</name>
<protein>
    <submittedName>
        <fullName evidence="1">Uncharacterized protein</fullName>
    </submittedName>
</protein>
<proteinExistence type="predicted"/>
<organism evidence="1 2">
    <name type="scientific">Erwinia phage vB_EamM_EarlPhillipIV</name>
    <dbReference type="NCBI Taxonomy" id="1883372"/>
    <lineage>
        <taxon>Viruses</taxon>
        <taxon>Duplodnaviria</taxon>
        <taxon>Heunggongvirae</taxon>
        <taxon>Uroviricota</taxon>
        <taxon>Caudoviricetes</taxon>
        <taxon>Chimalliviridae</taxon>
        <taxon>Derbicusvirus</taxon>
        <taxon>Derbicusvirus derbicus</taxon>
    </lineage>
</organism>